<keyword evidence="9" id="KW-0067">ATP-binding</keyword>
<dbReference type="InterPro" id="IPR050351">
    <property type="entry name" value="BphY/WalK/GraS-like"/>
</dbReference>
<evidence type="ECO:0000256" key="10">
    <source>
        <dbReference type="ARBA" id="ARBA00022989"/>
    </source>
</evidence>
<evidence type="ECO:0000313" key="19">
    <source>
        <dbReference type="Proteomes" id="UP000005019"/>
    </source>
</evidence>
<dbReference type="GO" id="GO:0000156">
    <property type="term" value="F:phosphorelay response regulator activity"/>
    <property type="evidence" value="ECO:0007669"/>
    <property type="project" value="TreeGrafter"/>
</dbReference>
<dbReference type="InterPro" id="IPR005467">
    <property type="entry name" value="His_kinase_dom"/>
</dbReference>
<dbReference type="GO" id="GO:0005886">
    <property type="term" value="C:plasma membrane"/>
    <property type="evidence" value="ECO:0007669"/>
    <property type="project" value="UniProtKB-SubCell"/>
</dbReference>
<feature type="domain" description="PAS" evidence="15">
    <location>
        <begin position="479"/>
        <end position="552"/>
    </location>
</feature>
<protein>
    <recommendedName>
        <fullName evidence="3">histidine kinase</fullName>
        <ecNumber evidence="3">2.7.13.3</ecNumber>
    </recommendedName>
</protein>
<evidence type="ECO:0000256" key="1">
    <source>
        <dbReference type="ARBA" id="ARBA00000085"/>
    </source>
</evidence>
<dbReference type="InterPro" id="IPR036097">
    <property type="entry name" value="HisK_dim/P_sf"/>
</dbReference>
<dbReference type="Gene3D" id="1.10.287.130">
    <property type="match status" value="1"/>
</dbReference>
<evidence type="ECO:0000313" key="18">
    <source>
        <dbReference type="EMBL" id="EGK70127.1"/>
    </source>
</evidence>
<dbReference type="PROSITE" id="PS50113">
    <property type="entry name" value="PAC"/>
    <property type="match status" value="1"/>
</dbReference>
<dbReference type="PANTHER" id="PTHR42878">
    <property type="entry name" value="TWO-COMPONENT HISTIDINE KINASE"/>
    <property type="match status" value="1"/>
</dbReference>
<keyword evidence="19" id="KW-1185">Reference proteome</keyword>
<evidence type="ECO:0000256" key="13">
    <source>
        <dbReference type="SAM" id="Phobius"/>
    </source>
</evidence>
<dbReference type="PRINTS" id="PR00344">
    <property type="entry name" value="BCTRLSENSOR"/>
</dbReference>
<evidence type="ECO:0000256" key="9">
    <source>
        <dbReference type="ARBA" id="ARBA00022840"/>
    </source>
</evidence>
<dbReference type="PROSITE" id="PS50839">
    <property type="entry name" value="CHASE"/>
    <property type="match status" value="1"/>
</dbReference>
<dbReference type="GO" id="GO:0005524">
    <property type="term" value="F:ATP binding"/>
    <property type="evidence" value="ECO:0007669"/>
    <property type="project" value="UniProtKB-KW"/>
</dbReference>
<dbReference type="eggNOG" id="COG3614">
    <property type="taxonomic scope" value="Bacteria"/>
</dbReference>
<evidence type="ECO:0000256" key="5">
    <source>
        <dbReference type="ARBA" id="ARBA00022679"/>
    </source>
</evidence>
<dbReference type="Pfam" id="PF08448">
    <property type="entry name" value="PAS_4"/>
    <property type="match status" value="2"/>
</dbReference>
<keyword evidence="4" id="KW-0597">Phosphoprotein</keyword>
<dbReference type="InterPro" id="IPR000014">
    <property type="entry name" value="PAS"/>
</dbReference>
<dbReference type="OrthoDB" id="9810730at2"/>
<dbReference type="GO" id="GO:0007234">
    <property type="term" value="P:osmosensory signaling via phosphorelay pathway"/>
    <property type="evidence" value="ECO:0007669"/>
    <property type="project" value="TreeGrafter"/>
</dbReference>
<evidence type="ECO:0000256" key="6">
    <source>
        <dbReference type="ARBA" id="ARBA00022692"/>
    </source>
</evidence>
<dbReference type="Proteomes" id="UP000005019">
    <property type="component" value="Unassembled WGS sequence"/>
</dbReference>
<dbReference type="GO" id="GO:0000155">
    <property type="term" value="F:phosphorelay sensor kinase activity"/>
    <property type="evidence" value="ECO:0007669"/>
    <property type="project" value="InterPro"/>
</dbReference>
<dbReference type="FunFam" id="1.10.287.130:FF:000001">
    <property type="entry name" value="Two-component sensor histidine kinase"/>
    <property type="match status" value="1"/>
</dbReference>
<dbReference type="InterPro" id="IPR036890">
    <property type="entry name" value="HATPase_C_sf"/>
</dbReference>
<dbReference type="STRING" id="1000565.METUNv1_03514"/>
<keyword evidence="5" id="KW-0808">Transferase</keyword>
<dbReference type="InterPro" id="IPR003661">
    <property type="entry name" value="HisK_dim/P_dom"/>
</dbReference>
<comment type="subcellular location">
    <subcellularLocation>
        <location evidence="2">Cell inner membrane</location>
        <topology evidence="2">Multi-pass membrane protein</topology>
    </subcellularLocation>
</comment>
<dbReference type="InterPro" id="IPR042240">
    <property type="entry name" value="CHASE_sf"/>
</dbReference>
<feature type="transmembrane region" description="Helical" evidence="13">
    <location>
        <begin position="23"/>
        <end position="44"/>
    </location>
</feature>
<evidence type="ECO:0000256" key="4">
    <source>
        <dbReference type="ARBA" id="ARBA00022553"/>
    </source>
</evidence>
<evidence type="ECO:0000256" key="8">
    <source>
        <dbReference type="ARBA" id="ARBA00022777"/>
    </source>
</evidence>
<keyword evidence="8 18" id="KW-0418">Kinase</keyword>
<dbReference type="CDD" id="cd00075">
    <property type="entry name" value="HATPase"/>
    <property type="match status" value="1"/>
</dbReference>
<organism evidence="18 19">
    <name type="scientific">Methyloversatilis universalis (strain ATCC BAA-1314 / DSM 25237 / JCM 13912 / CCUG 52030 / FAM5)</name>
    <dbReference type="NCBI Taxonomy" id="1000565"/>
    <lineage>
        <taxon>Bacteria</taxon>
        <taxon>Pseudomonadati</taxon>
        <taxon>Pseudomonadota</taxon>
        <taxon>Betaproteobacteria</taxon>
        <taxon>Nitrosomonadales</taxon>
        <taxon>Sterolibacteriaceae</taxon>
        <taxon>Methyloversatilis</taxon>
    </lineage>
</organism>
<keyword evidence="11" id="KW-0902">Two-component regulatory system</keyword>
<dbReference type="SMART" id="SM00091">
    <property type="entry name" value="PAS"/>
    <property type="match status" value="3"/>
</dbReference>
<evidence type="ECO:0000259" key="14">
    <source>
        <dbReference type="PROSITE" id="PS50109"/>
    </source>
</evidence>
<gene>
    <name evidence="18" type="ORF">METUNv1_03514</name>
</gene>
<dbReference type="SMART" id="SM00086">
    <property type="entry name" value="PAC"/>
    <property type="match status" value="2"/>
</dbReference>
<dbReference type="PROSITE" id="PS50112">
    <property type="entry name" value="PAS"/>
    <property type="match status" value="3"/>
</dbReference>
<keyword evidence="10 13" id="KW-1133">Transmembrane helix</keyword>
<dbReference type="Pfam" id="PF03924">
    <property type="entry name" value="CHASE"/>
    <property type="match status" value="1"/>
</dbReference>
<feature type="domain" description="PAS" evidence="15">
    <location>
        <begin position="358"/>
        <end position="402"/>
    </location>
</feature>
<evidence type="ECO:0000256" key="12">
    <source>
        <dbReference type="ARBA" id="ARBA00023136"/>
    </source>
</evidence>
<dbReference type="InterPro" id="IPR004358">
    <property type="entry name" value="Sig_transdc_His_kin-like_C"/>
</dbReference>
<feature type="domain" description="PAS" evidence="15">
    <location>
        <begin position="608"/>
        <end position="669"/>
    </location>
</feature>
<dbReference type="InterPro" id="IPR001610">
    <property type="entry name" value="PAC"/>
</dbReference>
<name>F5RGS3_METUF</name>
<dbReference type="InterPro" id="IPR006189">
    <property type="entry name" value="CHASE_dom"/>
</dbReference>
<evidence type="ECO:0000259" key="17">
    <source>
        <dbReference type="PROSITE" id="PS50839"/>
    </source>
</evidence>
<dbReference type="Pfam" id="PF02518">
    <property type="entry name" value="HATPase_c"/>
    <property type="match status" value="1"/>
</dbReference>
<dbReference type="InterPro" id="IPR003594">
    <property type="entry name" value="HATPase_dom"/>
</dbReference>
<dbReference type="EC" id="2.7.13.3" evidence="3"/>
<dbReference type="SMART" id="SM01079">
    <property type="entry name" value="CHASE"/>
    <property type="match status" value="1"/>
</dbReference>
<sequence length="956" mass="106379">MTAGATAPSGDVGVRQRFSIPDWLPWPALSLGLLITIAISTLLWTRMAAVDEQRFQSEVDKVVAQMRRRMVAHEEILRGAAGLVRGSEQVTREEWRDYVEELNLPRNYPGILGVGLTVRMSAADKAAHEASVRKDVPDYRIRPDTPRDEYHSILYLHPLNALNLRAIGYDMNSEPTRSAAMSLARDTGDVALSGKVTLVQEGKEGVQPGFLLYYPLYARGMPTDSVQARRRALLGYTYSPYRAHDLLGSTLRGYADRVVVSVHDGRDIGDASLLYSNAVAGQSLSGLEDRREVEFGGHVWTVRTRAPADFRSDHVVLWLVPLMGSVLSALLFHLLRQLAISARAHRSAQAMTHELALSESRLSAVLDTAADGIVTTDESGMVLTMNRSAADMFGRRSDEVIGLPLARLLPGLDDSWFSRQLSDAQSGRRWTLHQDAQGVRAGGRGFPVTVSVSAFMRDGRTTYTLLLRDVSEQLAAQTRMRLHDRALESSNEAVLIRDVQTAGYPVVYVNAAFERLTGRTAASVIGQPYSYAADPAAPDRVGEEMRWAIAHEKPFTATAEVAGADGRHLWLALSSSPVRDNDGRLTHYVDVFGDITERIEFEQKLIRRTNRLHTVFALSPDGFVTVDADGVITNINPAFVRMTHIPQRELLGMSAAEFERRMRALADPEQPWPELQLDQSSEEPQRLWLKLPEHRVVERSARVAPQGRSEAVLYFRDITQQFEIDRMKSEFLSTAAHELRTPLASIFGFAELLMNRDYDATARRRMYGIIHRQSRVLVNLINDLLDLARIEARAGQDFRYEDLPVRMLINAAIEGLVTPDDTRRIELELPRAMPRVRVDHEKMVRALTNVITNAFKYSPDGGPVTLSVVEASRHSKLMAGIRVADHGIGMTAEQQARIFERFYRADPSGNIPGTGLGMSLVKEIMDLHGGEIEIVSTPGEGSTITLWLPVMDTATT</sequence>
<evidence type="ECO:0000256" key="7">
    <source>
        <dbReference type="ARBA" id="ARBA00022741"/>
    </source>
</evidence>
<dbReference type="Pfam" id="PF00512">
    <property type="entry name" value="HisKA"/>
    <property type="match status" value="1"/>
</dbReference>
<dbReference type="Gene3D" id="3.30.450.20">
    <property type="entry name" value="PAS domain"/>
    <property type="match status" value="3"/>
</dbReference>
<dbReference type="InterPro" id="IPR035965">
    <property type="entry name" value="PAS-like_dom_sf"/>
</dbReference>
<feature type="domain" description="PAC" evidence="16">
    <location>
        <begin position="555"/>
        <end position="607"/>
    </location>
</feature>
<proteinExistence type="predicted"/>
<feature type="domain" description="CHASE" evidence="17">
    <location>
        <begin position="86"/>
        <end position="256"/>
    </location>
</feature>
<dbReference type="InterPro" id="IPR000700">
    <property type="entry name" value="PAS-assoc_C"/>
</dbReference>
<evidence type="ECO:0000259" key="16">
    <source>
        <dbReference type="PROSITE" id="PS50113"/>
    </source>
</evidence>
<evidence type="ECO:0000256" key="2">
    <source>
        <dbReference type="ARBA" id="ARBA00004429"/>
    </source>
</evidence>
<dbReference type="SUPFAM" id="SSF55874">
    <property type="entry name" value="ATPase domain of HSP90 chaperone/DNA topoisomerase II/histidine kinase"/>
    <property type="match status" value="1"/>
</dbReference>
<dbReference type="SMART" id="SM00387">
    <property type="entry name" value="HATPase_c"/>
    <property type="match status" value="1"/>
</dbReference>
<comment type="caution">
    <text evidence="18">The sequence shown here is derived from an EMBL/GenBank/DDBJ whole genome shotgun (WGS) entry which is preliminary data.</text>
</comment>
<dbReference type="NCBIfam" id="TIGR00229">
    <property type="entry name" value="sensory_box"/>
    <property type="match status" value="2"/>
</dbReference>
<dbReference type="Gene3D" id="3.30.565.10">
    <property type="entry name" value="Histidine kinase-like ATPase, C-terminal domain"/>
    <property type="match status" value="1"/>
</dbReference>
<feature type="transmembrane region" description="Helical" evidence="13">
    <location>
        <begin position="315"/>
        <end position="335"/>
    </location>
</feature>
<comment type="catalytic activity">
    <reaction evidence="1">
        <text>ATP + protein L-histidine = ADP + protein N-phospho-L-histidine.</text>
        <dbReference type="EC" id="2.7.13.3"/>
    </reaction>
</comment>
<evidence type="ECO:0000256" key="11">
    <source>
        <dbReference type="ARBA" id="ARBA00023012"/>
    </source>
</evidence>
<dbReference type="FunFam" id="3.30.565.10:FF:000006">
    <property type="entry name" value="Sensor histidine kinase WalK"/>
    <property type="match status" value="1"/>
</dbReference>
<dbReference type="CDD" id="cd00082">
    <property type="entry name" value="HisKA"/>
    <property type="match status" value="1"/>
</dbReference>
<keyword evidence="6 13" id="KW-0812">Transmembrane</keyword>
<dbReference type="SMART" id="SM00388">
    <property type="entry name" value="HisKA"/>
    <property type="match status" value="1"/>
</dbReference>
<dbReference type="PROSITE" id="PS50109">
    <property type="entry name" value="HIS_KIN"/>
    <property type="match status" value="1"/>
</dbReference>
<dbReference type="eggNOG" id="COG2205">
    <property type="taxonomic scope" value="Bacteria"/>
</dbReference>
<dbReference type="SUPFAM" id="SSF55785">
    <property type="entry name" value="PYP-like sensor domain (PAS domain)"/>
    <property type="match status" value="3"/>
</dbReference>
<dbReference type="EMBL" id="AFHG01000058">
    <property type="protein sequence ID" value="EGK70127.1"/>
    <property type="molecule type" value="Genomic_DNA"/>
</dbReference>
<keyword evidence="7" id="KW-0547">Nucleotide-binding</keyword>
<evidence type="ECO:0000256" key="3">
    <source>
        <dbReference type="ARBA" id="ARBA00012438"/>
    </source>
</evidence>
<dbReference type="InterPro" id="IPR013767">
    <property type="entry name" value="PAS_fold"/>
</dbReference>
<accession>F5RGS3</accession>
<dbReference type="AlphaFoldDB" id="F5RGS3"/>
<feature type="domain" description="Histidine kinase" evidence="14">
    <location>
        <begin position="734"/>
        <end position="952"/>
    </location>
</feature>
<dbReference type="GO" id="GO:0030295">
    <property type="term" value="F:protein kinase activator activity"/>
    <property type="evidence" value="ECO:0007669"/>
    <property type="project" value="TreeGrafter"/>
</dbReference>
<keyword evidence="12 13" id="KW-0472">Membrane</keyword>
<dbReference type="Gene3D" id="3.30.450.350">
    <property type="entry name" value="CHASE domain"/>
    <property type="match status" value="1"/>
</dbReference>
<reference evidence="18 19" key="1">
    <citation type="journal article" date="2011" name="J. Bacteriol.">
        <title>Genome sequence of Methyloversatilis universalis FAM5T, a methylotrophic representative of the order Rhodocyclales.</title>
        <authorList>
            <person name="Kittichotirat W."/>
            <person name="Good N.M."/>
            <person name="Hall R."/>
            <person name="Bringel F."/>
            <person name="Lajus A."/>
            <person name="Medigue C."/>
            <person name="Smalley N.E."/>
            <person name="Beck D."/>
            <person name="Bumgarner R."/>
            <person name="Vuilleumier S."/>
            <person name="Kalyuzhnaya M.G."/>
        </authorList>
    </citation>
    <scope>NUCLEOTIDE SEQUENCE [LARGE SCALE GENOMIC DNA]</scope>
    <source>
        <strain evidence="19">ATCC BAA-1314 / JCM 13912 / FAM5</strain>
    </source>
</reference>
<dbReference type="PANTHER" id="PTHR42878:SF7">
    <property type="entry name" value="SENSOR HISTIDINE KINASE GLRK"/>
    <property type="match status" value="1"/>
</dbReference>
<dbReference type="InterPro" id="IPR013656">
    <property type="entry name" value="PAS_4"/>
</dbReference>
<dbReference type="CDD" id="cd00130">
    <property type="entry name" value="PAS"/>
    <property type="match status" value="3"/>
</dbReference>
<dbReference type="GO" id="GO:0006355">
    <property type="term" value="P:regulation of DNA-templated transcription"/>
    <property type="evidence" value="ECO:0007669"/>
    <property type="project" value="InterPro"/>
</dbReference>
<dbReference type="SUPFAM" id="SSF47384">
    <property type="entry name" value="Homodimeric domain of signal transducing histidine kinase"/>
    <property type="match status" value="1"/>
</dbReference>
<evidence type="ECO:0000259" key="15">
    <source>
        <dbReference type="PROSITE" id="PS50112"/>
    </source>
</evidence>
<dbReference type="Pfam" id="PF00989">
    <property type="entry name" value="PAS"/>
    <property type="match status" value="1"/>
</dbReference>